<dbReference type="InterPro" id="IPR021384">
    <property type="entry name" value="Mediator_Med21"/>
</dbReference>
<dbReference type="GO" id="GO:0003712">
    <property type="term" value="F:transcription coregulator activity"/>
    <property type="evidence" value="ECO:0007669"/>
    <property type="project" value="TreeGrafter"/>
</dbReference>
<sequence>MADRLSQLQDAVNQQAENLCNAIGILFQNATPASFPNFDKNNKTPSQTDSTYDHKKMFATLIARNAKDIDVLIDSLPSEESCAELQTNSMRELEAQGEDAANRLARDVEQGEHLMGEISRALSDIANANLSINRITDASQAQHIHI</sequence>
<reference evidence="8" key="1">
    <citation type="submission" date="2017-11" db="EMBL/GenBank/DDBJ databases">
        <title>The sensing device of the deep-sea amphipod.</title>
        <authorList>
            <person name="Kobayashi H."/>
            <person name="Nagahama T."/>
            <person name="Arai W."/>
            <person name="Sasagawa Y."/>
            <person name="Umeda M."/>
            <person name="Hayashi T."/>
            <person name="Nikaido I."/>
            <person name="Watanabe H."/>
            <person name="Oguri K."/>
            <person name="Kitazato H."/>
            <person name="Fujioka K."/>
            <person name="Kido Y."/>
            <person name="Takami H."/>
        </authorList>
    </citation>
    <scope>NUCLEOTIDE SEQUENCE</scope>
    <source>
        <tissue evidence="8">Whole body</tissue>
    </source>
</reference>
<comment type="similarity">
    <text evidence="6">Belongs to the Mediator complex subunit 21 family.</text>
</comment>
<dbReference type="EMBL" id="IACF01001569">
    <property type="protein sequence ID" value="LAB67262.1"/>
    <property type="molecule type" value="mRNA"/>
</dbReference>
<dbReference type="Pfam" id="PF11221">
    <property type="entry name" value="Med21"/>
    <property type="match status" value="1"/>
</dbReference>
<comment type="subunit">
    <text evidence="6">Component of the Mediator complex.</text>
</comment>
<keyword evidence="4 6" id="KW-0804">Transcription</keyword>
<dbReference type="InterPro" id="IPR037212">
    <property type="entry name" value="Med7/Med21-like"/>
</dbReference>
<comment type="function">
    <text evidence="6">Component of the Mediator complex, a coactivator involved in the regulated transcription of nearly all RNA polymerase II-dependent genes. Mediator functions as a bridge to convey information from gene-specific regulatory proteins to the basal RNA polymerase II transcription machinery. Mediator is recruited to promoters by direct interactions with regulatory proteins and serves as a scaffold for the assembly of a functional preinitiation complex with RNA polymerase II and the general transcription factors.</text>
</comment>
<proteinExistence type="evidence at transcript level"/>
<name>A0A2P2HZQ4_9CRUS</name>
<evidence type="ECO:0000313" key="8">
    <source>
        <dbReference type="EMBL" id="LAC20962.1"/>
    </source>
</evidence>
<dbReference type="Gene3D" id="6.10.280.10">
    <property type="entry name" value="Mediator complex, subunit Med21"/>
    <property type="match status" value="1"/>
</dbReference>
<protein>
    <recommendedName>
        <fullName evidence="6">Mediator of RNA polymerase II transcription subunit 21</fullName>
    </recommendedName>
</protein>
<dbReference type="PANTHER" id="PTHR13381">
    <property type="entry name" value="RNA POLYMERASE II HOLOENZYME COMPONENT SRB7"/>
    <property type="match status" value="1"/>
</dbReference>
<evidence type="ECO:0000256" key="1">
    <source>
        <dbReference type="ARBA" id="ARBA00004123"/>
    </source>
</evidence>
<accession>A0A2P2HZQ4</accession>
<keyword evidence="2 6" id="KW-0805">Transcription regulation</keyword>
<dbReference type="AlphaFoldDB" id="A0A2P2HZQ4"/>
<organism evidence="7">
    <name type="scientific">Hirondellea gigas</name>
    <dbReference type="NCBI Taxonomy" id="1518452"/>
    <lineage>
        <taxon>Eukaryota</taxon>
        <taxon>Metazoa</taxon>
        <taxon>Ecdysozoa</taxon>
        <taxon>Arthropoda</taxon>
        <taxon>Crustacea</taxon>
        <taxon>Multicrustacea</taxon>
        <taxon>Malacostraca</taxon>
        <taxon>Eumalacostraca</taxon>
        <taxon>Peracarida</taxon>
        <taxon>Amphipoda</taxon>
        <taxon>Amphilochidea</taxon>
        <taxon>Lysianassida</taxon>
        <taxon>Lysianassidira</taxon>
        <taxon>Lysianassoidea</taxon>
        <taxon>Lysianassidae</taxon>
        <taxon>Hirondellea</taxon>
    </lineage>
</organism>
<evidence type="ECO:0000256" key="2">
    <source>
        <dbReference type="ARBA" id="ARBA00023015"/>
    </source>
</evidence>
<evidence type="ECO:0000256" key="3">
    <source>
        <dbReference type="ARBA" id="ARBA00023159"/>
    </source>
</evidence>
<evidence type="ECO:0000313" key="7">
    <source>
        <dbReference type="EMBL" id="LAB67262.1"/>
    </source>
</evidence>
<dbReference type="GO" id="GO:0016592">
    <property type="term" value="C:mediator complex"/>
    <property type="evidence" value="ECO:0007669"/>
    <property type="project" value="UniProtKB-UniRule"/>
</dbReference>
<reference evidence="7" key="2">
    <citation type="journal article" date="2018" name="Biosci. Biotechnol. Biochem.">
        <title>Polysaccharide hydrolase of the hadal zone amphipods Hirondellea gigas.</title>
        <authorList>
            <person name="Kobayashi H."/>
            <person name="Nagahama T."/>
            <person name="Arai W."/>
            <person name="Sasagawa Y."/>
            <person name="Umeda M."/>
            <person name="Hayashi T."/>
            <person name="Nikaido I."/>
            <person name="Watanabe H."/>
            <person name="Oguri K."/>
            <person name="Kitazato H."/>
            <person name="Fujioka K."/>
            <person name="Kido Y."/>
            <person name="Takami H."/>
        </authorList>
    </citation>
    <scope>NUCLEOTIDE SEQUENCE</scope>
    <source>
        <tissue evidence="7">Whole body</tissue>
    </source>
</reference>
<evidence type="ECO:0000256" key="6">
    <source>
        <dbReference type="RuleBase" id="RU366036"/>
    </source>
</evidence>
<evidence type="ECO:0000256" key="4">
    <source>
        <dbReference type="ARBA" id="ARBA00023163"/>
    </source>
</evidence>
<dbReference type="EMBL" id="IACT01001621">
    <property type="protein sequence ID" value="LAC20962.1"/>
    <property type="molecule type" value="mRNA"/>
</dbReference>
<dbReference type="SUPFAM" id="SSF140718">
    <property type="entry name" value="Mediator hinge subcomplex-like"/>
    <property type="match status" value="1"/>
</dbReference>
<comment type="subcellular location">
    <subcellularLocation>
        <location evidence="1 6">Nucleus</location>
    </subcellularLocation>
</comment>
<evidence type="ECO:0000256" key="5">
    <source>
        <dbReference type="ARBA" id="ARBA00023242"/>
    </source>
</evidence>
<keyword evidence="5 6" id="KW-0539">Nucleus</keyword>
<keyword evidence="3 6" id="KW-0010">Activator</keyword>
<dbReference type="PANTHER" id="PTHR13381:SF0">
    <property type="entry name" value="MEDIATOR OF RNA POLYMERASE II TRANSCRIPTION SUBUNIT 21"/>
    <property type="match status" value="1"/>
</dbReference>
<dbReference type="GO" id="GO:0006357">
    <property type="term" value="P:regulation of transcription by RNA polymerase II"/>
    <property type="evidence" value="ECO:0007669"/>
    <property type="project" value="TreeGrafter"/>
</dbReference>